<dbReference type="AlphaFoldDB" id="A0A426ZVU5"/>
<accession>A0A426ZVU5</accession>
<sequence>MLSELEERKSYWSVKSSNRVVLLSLGKPKNLVAEFEFQDELPKKDMKLELKIDKERELDKQLCAKVSFK</sequence>
<name>A0A426ZVU5_ENSVE</name>
<comment type="caution">
    <text evidence="1">The sequence shown here is derived from an EMBL/GenBank/DDBJ whole genome shotgun (WGS) entry which is preliminary data.</text>
</comment>
<dbReference type="EMBL" id="AMZH03004813">
    <property type="protein sequence ID" value="RRT68082.1"/>
    <property type="molecule type" value="Genomic_DNA"/>
</dbReference>
<evidence type="ECO:0000313" key="2">
    <source>
        <dbReference type="Proteomes" id="UP000287651"/>
    </source>
</evidence>
<gene>
    <name evidence="1" type="ORF">B296_00014451</name>
</gene>
<proteinExistence type="predicted"/>
<evidence type="ECO:0000313" key="1">
    <source>
        <dbReference type="EMBL" id="RRT68082.1"/>
    </source>
</evidence>
<reference evidence="1 2" key="1">
    <citation type="journal article" date="2014" name="Agronomy (Basel)">
        <title>A Draft Genome Sequence for Ensete ventricosum, the Drought-Tolerant Tree Against Hunger.</title>
        <authorList>
            <person name="Harrison J."/>
            <person name="Moore K.A."/>
            <person name="Paszkiewicz K."/>
            <person name="Jones T."/>
            <person name="Grant M."/>
            <person name="Ambacheew D."/>
            <person name="Muzemil S."/>
            <person name="Studholme D.J."/>
        </authorList>
    </citation>
    <scope>NUCLEOTIDE SEQUENCE [LARGE SCALE GENOMIC DNA]</scope>
</reference>
<dbReference type="Proteomes" id="UP000287651">
    <property type="component" value="Unassembled WGS sequence"/>
</dbReference>
<organism evidence="1 2">
    <name type="scientific">Ensete ventricosum</name>
    <name type="common">Abyssinian banana</name>
    <name type="synonym">Musa ensete</name>
    <dbReference type="NCBI Taxonomy" id="4639"/>
    <lineage>
        <taxon>Eukaryota</taxon>
        <taxon>Viridiplantae</taxon>
        <taxon>Streptophyta</taxon>
        <taxon>Embryophyta</taxon>
        <taxon>Tracheophyta</taxon>
        <taxon>Spermatophyta</taxon>
        <taxon>Magnoliopsida</taxon>
        <taxon>Liliopsida</taxon>
        <taxon>Zingiberales</taxon>
        <taxon>Musaceae</taxon>
        <taxon>Ensete</taxon>
    </lineage>
</organism>
<protein>
    <submittedName>
        <fullName evidence="1">Uncharacterized protein</fullName>
    </submittedName>
</protein>